<reference evidence="3" key="1">
    <citation type="submission" date="2020-06" db="EMBL/GenBank/DDBJ databases">
        <title>Draft genomic sequecing of Geomonas sp. Red736.</title>
        <authorList>
            <person name="Itoh H."/>
            <person name="Xu Z.X."/>
            <person name="Ushijima N."/>
            <person name="Masuda Y."/>
            <person name="Shiratori Y."/>
            <person name="Senoo K."/>
        </authorList>
    </citation>
    <scope>NUCLEOTIDE SEQUENCE [LARGE SCALE GENOMIC DNA]</scope>
    <source>
        <strain evidence="3">Red736</strain>
    </source>
</reference>
<feature type="domain" description="PilZ" evidence="1">
    <location>
        <begin position="4"/>
        <end position="98"/>
    </location>
</feature>
<dbReference type="InterPro" id="IPR009875">
    <property type="entry name" value="PilZ_domain"/>
</dbReference>
<dbReference type="SUPFAM" id="SSF141371">
    <property type="entry name" value="PilZ domain-like"/>
    <property type="match status" value="1"/>
</dbReference>
<gene>
    <name evidence="2" type="ORF">GMPD_30320</name>
</gene>
<dbReference type="RefSeq" id="WP_183348865.1">
    <property type="nucleotide sequence ID" value="NZ_BLXY01000006.1"/>
</dbReference>
<dbReference type="Proteomes" id="UP000568888">
    <property type="component" value="Unassembled WGS sequence"/>
</dbReference>
<sequence>MTELRQFYRASSSKRVELVHHGECLTGVLENISFNGALLHLRRTTALSGGTGCLLRIQLDADPDLRPPLQIWTEVVHVSDTLLGVKFVDHDVDDSGCIALLMELMREEPDQARDDVDRIRGYLADYCNTP</sequence>
<dbReference type="AlphaFoldDB" id="A0A6V8N021"/>
<name>A0A6V8N021_9BACT</name>
<accession>A0A6V8N021</accession>
<comment type="caution">
    <text evidence="2">The sequence shown here is derived from an EMBL/GenBank/DDBJ whole genome shotgun (WGS) entry which is preliminary data.</text>
</comment>
<dbReference type="Pfam" id="PF07238">
    <property type="entry name" value="PilZ"/>
    <property type="match status" value="1"/>
</dbReference>
<protein>
    <recommendedName>
        <fullName evidence="1">PilZ domain-containing protein</fullName>
    </recommendedName>
</protein>
<dbReference type="GO" id="GO:0035438">
    <property type="term" value="F:cyclic-di-GMP binding"/>
    <property type="evidence" value="ECO:0007669"/>
    <property type="project" value="InterPro"/>
</dbReference>
<evidence type="ECO:0000313" key="2">
    <source>
        <dbReference type="EMBL" id="GFO65113.1"/>
    </source>
</evidence>
<proteinExistence type="predicted"/>
<evidence type="ECO:0000313" key="3">
    <source>
        <dbReference type="Proteomes" id="UP000568888"/>
    </source>
</evidence>
<evidence type="ECO:0000259" key="1">
    <source>
        <dbReference type="Pfam" id="PF07238"/>
    </source>
</evidence>
<dbReference type="Gene3D" id="2.40.10.220">
    <property type="entry name" value="predicted glycosyltransferase like domains"/>
    <property type="match status" value="1"/>
</dbReference>
<dbReference type="EMBL" id="BLXY01000006">
    <property type="protein sequence ID" value="GFO65113.1"/>
    <property type="molecule type" value="Genomic_DNA"/>
</dbReference>
<organism evidence="2 3">
    <name type="scientific">Geomonas paludis</name>
    <dbReference type="NCBI Taxonomy" id="2740185"/>
    <lineage>
        <taxon>Bacteria</taxon>
        <taxon>Pseudomonadati</taxon>
        <taxon>Thermodesulfobacteriota</taxon>
        <taxon>Desulfuromonadia</taxon>
        <taxon>Geobacterales</taxon>
        <taxon>Geobacteraceae</taxon>
        <taxon>Geomonas</taxon>
    </lineage>
</organism>